<organism evidence="2 3">
    <name type="scientific">Plasmodium falciparum FCH/4</name>
    <dbReference type="NCBI Taxonomy" id="1036724"/>
    <lineage>
        <taxon>Eukaryota</taxon>
        <taxon>Sar</taxon>
        <taxon>Alveolata</taxon>
        <taxon>Apicomplexa</taxon>
        <taxon>Aconoidasida</taxon>
        <taxon>Haemosporida</taxon>
        <taxon>Plasmodiidae</taxon>
        <taxon>Plasmodium</taxon>
        <taxon>Plasmodium (Laverania)</taxon>
    </lineage>
</organism>
<evidence type="ECO:0000313" key="2">
    <source>
        <dbReference type="EMBL" id="ETW31505.1"/>
    </source>
</evidence>
<keyword evidence="1" id="KW-1133">Transmembrane helix</keyword>
<accession>A0A024VTH3</accession>
<protein>
    <submittedName>
        <fullName evidence="2">Uncharacterized protein</fullName>
    </submittedName>
</protein>
<proteinExistence type="predicted"/>
<name>A0A024VTH3_PLAFA</name>
<reference evidence="2 3" key="1">
    <citation type="submission" date="2013-02" db="EMBL/GenBank/DDBJ databases">
        <title>The Genome Annotation of Plasmodium falciparum FCH/4.</title>
        <authorList>
            <consortium name="The Broad Institute Genome Sequencing Platform"/>
            <consortium name="The Broad Institute Genome Sequencing Center for Infectious Disease"/>
            <person name="Neafsey D."/>
            <person name="Hoffman S."/>
            <person name="Volkman S."/>
            <person name="Rosenthal P."/>
            <person name="Walker B."/>
            <person name="Young S.K."/>
            <person name="Zeng Q."/>
            <person name="Gargeya S."/>
            <person name="Fitzgerald M."/>
            <person name="Haas B."/>
            <person name="Abouelleil A."/>
            <person name="Allen A.W."/>
            <person name="Alvarado L."/>
            <person name="Arachchi H.M."/>
            <person name="Berlin A.M."/>
            <person name="Chapman S.B."/>
            <person name="Gainer-Dewar J."/>
            <person name="Goldberg J."/>
            <person name="Griggs A."/>
            <person name="Gujja S."/>
            <person name="Hansen M."/>
            <person name="Howarth C."/>
            <person name="Imamovic A."/>
            <person name="Ireland A."/>
            <person name="Larimer J."/>
            <person name="McCowan C."/>
            <person name="Murphy C."/>
            <person name="Pearson M."/>
            <person name="Poon T.W."/>
            <person name="Priest M."/>
            <person name="Roberts A."/>
            <person name="Saif S."/>
            <person name="Shea T."/>
            <person name="Sisk P."/>
            <person name="Sykes S."/>
            <person name="Wortman J."/>
            <person name="Nusbaum C."/>
            <person name="Birren B."/>
        </authorList>
    </citation>
    <scope>NUCLEOTIDE SEQUENCE [LARGE SCALE GENOMIC DNA]</scope>
    <source>
        <strain evidence="2 3">FCH/4</strain>
    </source>
</reference>
<dbReference type="Proteomes" id="UP000030656">
    <property type="component" value="Unassembled WGS sequence"/>
</dbReference>
<reference evidence="2 3" key="2">
    <citation type="submission" date="2013-02" db="EMBL/GenBank/DDBJ databases">
        <title>The Genome Sequence of Plasmodium falciparum FCH/4.</title>
        <authorList>
            <consortium name="The Broad Institute Genome Sequencing Platform"/>
            <consortium name="The Broad Institute Genome Sequencing Center for Infectious Disease"/>
            <person name="Neafsey D."/>
            <person name="Cheeseman I."/>
            <person name="Volkman S."/>
            <person name="Adams J."/>
            <person name="Walker B."/>
            <person name="Young S.K."/>
            <person name="Zeng Q."/>
            <person name="Gargeya S."/>
            <person name="Fitzgerald M."/>
            <person name="Haas B."/>
            <person name="Abouelleil A."/>
            <person name="Alvarado L."/>
            <person name="Arachchi H.M."/>
            <person name="Berlin A.M."/>
            <person name="Chapman S.B."/>
            <person name="Dewar J."/>
            <person name="Goldberg J."/>
            <person name="Griggs A."/>
            <person name="Gujja S."/>
            <person name="Hansen M."/>
            <person name="Howarth C."/>
            <person name="Imamovic A."/>
            <person name="Larimer J."/>
            <person name="McCowan C."/>
            <person name="Murphy C."/>
            <person name="Neiman D."/>
            <person name="Pearson M."/>
            <person name="Priest M."/>
            <person name="Roberts A."/>
            <person name="Saif S."/>
            <person name="Shea T."/>
            <person name="Sisk P."/>
            <person name="Sykes S."/>
            <person name="Wortman J."/>
            <person name="Nusbaum C."/>
            <person name="Birren B."/>
        </authorList>
    </citation>
    <scope>NUCLEOTIDE SEQUENCE [LARGE SCALE GENOMIC DNA]</scope>
    <source>
        <strain evidence="2 3">FCH/4</strain>
    </source>
</reference>
<keyword evidence="1" id="KW-0812">Transmembrane</keyword>
<dbReference type="AlphaFoldDB" id="A0A024VTH3"/>
<keyword evidence="1" id="KW-0472">Membrane</keyword>
<gene>
    <name evidence="2" type="ORF">PFFCH_01103</name>
</gene>
<evidence type="ECO:0000256" key="1">
    <source>
        <dbReference type="SAM" id="Phobius"/>
    </source>
</evidence>
<dbReference type="EMBL" id="KI927843">
    <property type="protein sequence ID" value="ETW31505.1"/>
    <property type="molecule type" value="Genomic_DNA"/>
</dbReference>
<sequence length="75" mass="8676">MKENVLTYRDIIKEDNTTLEKSANKQNLTIDSMTDVNKKTQKMTKNKNISFFVSLLIIATSVVLFIFTFFVIILL</sequence>
<feature type="transmembrane region" description="Helical" evidence="1">
    <location>
        <begin position="49"/>
        <end position="74"/>
    </location>
</feature>
<evidence type="ECO:0000313" key="3">
    <source>
        <dbReference type="Proteomes" id="UP000030656"/>
    </source>
</evidence>